<evidence type="ECO:0000313" key="3">
    <source>
        <dbReference type="Proteomes" id="UP001261624"/>
    </source>
</evidence>
<name>A0ABU3E0N9_9FLAO</name>
<comment type="caution">
    <text evidence="2">The sequence shown here is derived from an EMBL/GenBank/DDBJ whole genome shotgun (WGS) entry which is preliminary data.</text>
</comment>
<dbReference type="RefSeq" id="WP_311683175.1">
    <property type="nucleotide sequence ID" value="NZ_JAVRHM010000006.1"/>
</dbReference>
<protein>
    <submittedName>
        <fullName evidence="2">Uncharacterized protein</fullName>
    </submittedName>
</protein>
<organism evidence="2 3">
    <name type="scientific">Autumnicola patrickiae</name>
    <dbReference type="NCBI Taxonomy" id="3075591"/>
    <lineage>
        <taxon>Bacteria</taxon>
        <taxon>Pseudomonadati</taxon>
        <taxon>Bacteroidota</taxon>
        <taxon>Flavobacteriia</taxon>
        <taxon>Flavobacteriales</taxon>
        <taxon>Flavobacteriaceae</taxon>
        <taxon>Autumnicola</taxon>
    </lineage>
</organism>
<keyword evidence="3" id="KW-1185">Reference proteome</keyword>
<evidence type="ECO:0000313" key="2">
    <source>
        <dbReference type="EMBL" id="MDT0689538.1"/>
    </source>
</evidence>
<feature type="transmembrane region" description="Helical" evidence="1">
    <location>
        <begin position="38"/>
        <end position="60"/>
    </location>
</feature>
<keyword evidence="1" id="KW-0812">Transmembrane</keyword>
<feature type="transmembrane region" description="Helical" evidence="1">
    <location>
        <begin position="6"/>
        <end position="26"/>
    </location>
</feature>
<reference evidence="2 3" key="1">
    <citation type="submission" date="2023-09" db="EMBL/GenBank/DDBJ databases">
        <authorList>
            <person name="Rey-Velasco X."/>
        </authorList>
    </citation>
    <scope>NUCLEOTIDE SEQUENCE [LARGE SCALE GENOMIC DNA]</scope>
    <source>
        <strain evidence="2 3">F188</strain>
    </source>
</reference>
<dbReference type="EMBL" id="JAVRHM010000006">
    <property type="protein sequence ID" value="MDT0689538.1"/>
    <property type="molecule type" value="Genomic_DNA"/>
</dbReference>
<gene>
    <name evidence="2" type="ORF">RM549_07065</name>
</gene>
<keyword evidence="1" id="KW-1133">Transmembrane helix</keyword>
<sequence length="74" mass="8543">MFSTGQLIFAGFFVVAFVALIIYSYRKDIALHRKYYKGSIYVLIGFIAFIGLLFLIKLFLNGDIPFLNYILLTH</sequence>
<accession>A0ABU3E0N9</accession>
<dbReference type="Proteomes" id="UP001261624">
    <property type="component" value="Unassembled WGS sequence"/>
</dbReference>
<keyword evidence="1" id="KW-0472">Membrane</keyword>
<proteinExistence type="predicted"/>
<evidence type="ECO:0000256" key="1">
    <source>
        <dbReference type="SAM" id="Phobius"/>
    </source>
</evidence>